<evidence type="ECO:0000313" key="3">
    <source>
        <dbReference type="EMBL" id="CDM67417.1"/>
    </source>
</evidence>
<feature type="region of interest" description="Disordered" evidence="1">
    <location>
        <begin position="370"/>
        <end position="401"/>
    </location>
</feature>
<evidence type="ECO:0000313" key="4">
    <source>
        <dbReference type="Proteomes" id="UP000019426"/>
    </source>
</evidence>
<dbReference type="PATRIC" id="fig|1216932.3.peg.228"/>
<accession>W6RZI5</accession>
<evidence type="ECO:0000256" key="1">
    <source>
        <dbReference type="SAM" id="MobiDB-lite"/>
    </source>
</evidence>
<dbReference type="SUPFAM" id="SSF63829">
    <property type="entry name" value="Calcium-dependent phosphotriesterase"/>
    <property type="match status" value="1"/>
</dbReference>
<organism evidence="3 4">
    <name type="scientific">Clostridium bornimense</name>
    <dbReference type="NCBI Taxonomy" id="1216932"/>
    <lineage>
        <taxon>Bacteria</taxon>
        <taxon>Bacillati</taxon>
        <taxon>Bacillota</taxon>
        <taxon>Clostridia</taxon>
        <taxon>Eubacteriales</taxon>
        <taxon>Clostridiaceae</taxon>
        <taxon>Clostridium</taxon>
    </lineage>
</organism>
<keyword evidence="2" id="KW-0472">Membrane</keyword>
<sequence length="430" mass="50467">MKKLIKLLSMIMAYLIIISIPIGFNIVNAQEISIKKYLYYSTLDNIVQVVQYKDKALTFTFTDNTDYNYNYNYNYNYSLEPQSYFDLYSLKNNNKEKVYSNIPGYSIYYINRENNLLHFKASNPSLEYDTEFFYNFDDSTTGYYCIEDAKVRTNEIKENCIKKINAKYNYNYDNNTVDSFSFEEKYDLNGNKYTNFVFMPEKNNSDYYFTGIYNNAFQYISNHPLSISFDNKNRLIITEYCDNVINLLIVNDNKINKISIDGRMFGRIFVVDDHIYIANYDNEFNSYTYKNGQITLDKKYTEDIINFSTDKDGNLWILKDVNGRRIVCKLENNEFKEKYEVDGDMYRLSVYDDNNMTAYSYNKFTTINATENNGSETTNTTNTGNTTTNNDKNNSKRLTQTGSPINTKTLLIFASILTTIGSGVFIKRRF</sequence>
<dbReference type="Proteomes" id="UP000019426">
    <property type="component" value="Chromosome M2/40_rep1"/>
</dbReference>
<dbReference type="AlphaFoldDB" id="W6RZI5"/>
<proteinExistence type="predicted"/>
<evidence type="ECO:0000256" key="2">
    <source>
        <dbReference type="SAM" id="Phobius"/>
    </source>
</evidence>
<dbReference type="EMBL" id="HG917868">
    <property type="protein sequence ID" value="CDM67417.1"/>
    <property type="molecule type" value="Genomic_DNA"/>
</dbReference>
<protein>
    <submittedName>
        <fullName evidence="3">Uncharacterized protein</fullName>
    </submittedName>
</protein>
<dbReference type="HOGENOM" id="CLU_637280_0_0_9"/>
<dbReference type="RefSeq" id="WP_044035875.1">
    <property type="nucleotide sequence ID" value="NZ_HG917868.1"/>
</dbReference>
<dbReference type="KEGG" id="clt:CM240_0247"/>
<dbReference type="OrthoDB" id="1906881at2"/>
<keyword evidence="2" id="KW-0812">Transmembrane</keyword>
<feature type="transmembrane region" description="Helical" evidence="2">
    <location>
        <begin position="409"/>
        <end position="426"/>
    </location>
</feature>
<gene>
    <name evidence="3" type="ORF">CM240_0247</name>
</gene>
<keyword evidence="2" id="KW-1133">Transmembrane helix</keyword>
<name>W6RZI5_9CLOT</name>
<keyword evidence="4" id="KW-1185">Reference proteome</keyword>
<reference evidence="3 4" key="1">
    <citation type="submission" date="2013-11" db="EMBL/GenBank/DDBJ databases">
        <title>Complete genome sequence of Clostridum sp. M2/40.</title>
        <authorList>
            <person name="Wibberg D."/>
            <person name="Puehler A."/>
            <person name="Schlueter A."/>
        </authorList>
    </citation>
    <scope>NUCLEOTIDE SEQUENCE [LARGE SCALE GENOMIC DNA]</scope>
    <source>
        <strain evidence="4">M2/40</strain>
    </source>
</reference>
<feature type="transmembrane region" description="Helical" evidence="2">
    <location>
        <begin position="7"/>
        <end position="27"/>
    </location>
</feature>
<feature type="compositionally biased region" description="Low complexity" evidence="1">
    <location>
        <begin position="370"/>
        <end position="392"/>
    </location>
</feature>